<dbReference type="PROSITE" id="PS50914">
    <property type="entry name" value="BON"/>
    <property type="match status" value="1"/>
</dbReference>
<name>A0A4Q8L5F4_9GAMM</name>
<evidence type="ECO:0000313" key="4">
    <source>
        <dbReference type="Proteomes" id="UP000292627"/>
    </source>
</evidence>
<reference evidence="3 4" key="1">
    <citation type="submission" date="2019-02" db="EMBL/GenBank/DDBJ databases">
        <title>WGS of Pseudoxanthomonas species novum from clinical isolates.</title>
        <authorList>
            <person name="Bernier A.-M."/>
            <person name="Bernard K."/>
            <person name="Vachon A."/>
        </authorList>
    </citation>
    <scope>NUCLEOTIDE SEQUENCE [LARGE SCALE GENOMIC DNA]</scope>
    <source>
        <strain evidence="3 4">NML171200</strain>
    </source>
</reference>
<dbReference type="Proteomes" id="UP000292627">
    <property type="component" value="Unassembled WGS sequence"/>
</dbReference>
<dbReference type="AlphaFoldDB" id="A0A4Q8L5F4"/>
<dbReference type="Gene3D" id="3.30.1340.30">
    <property type="match status" value="1"/>
</dbReference>
<feature type="region of interest" description="Disordered" evidence="1">
    <location>
        <begin position="74"/>
        <end position="108"/>
    </location>
</feature>
<dbReference type="EMBL" id="SHMC01000008">
    <property type="protein sequence ID" value="TAA21608.1"/>
    <property type="molecule type" value="Genomic_DNA"/>
</dbReference>
<sequence>MNTPARSDQLIGDDVVRTLAQQPDIEAGEILAEVQDGQVTLTGNVPERGMKQRAVACVRQIEGVVGVRDLIRYDDGSASFGPPGQAVRDGDHEGGPGSAAEADLREDG</sequence>
<evidence type="ECO:0000313" key="3">
    <source>
        <dbReference type="EMBL" id="TAA21608.1"/>
    </source>
</evidence>
<evidence type="ECO:0000259" key="2">
    <source>
        <dbReference type="PROSITE" id="PS50914"/>
    </source>
</evidence>
<organism evidence="3 4">
    <name type="scientific">Pseudoxanthomonas winnipegensis</name>
    <dbReference type="NCBI Taxonomy" id="2480810"/>
    <lineage>
        <taxon>Bacteria</taxon>
        <taxon>Pseudomonadati</taxon>
        <taxon>Pseudomonadota</taxon>
        <taxon>Gammaproteobacteria</taxon>
        <taxon>Lysobacterales</taxon>
        <taxon>Lysobacteraceae</taxon>
        <taxon>Pseudoxanthomonas</taxon>
    </lineage>
</organism>
<dbReference type="OrthoDB" id="8963247at2"/>
<evidence type="ECO:0000256" key="1">
    <source>
        <dbReference type="SAM" id="MobiDB-lite"/>
    </source>
</evidence>
<accession>A0A4Q8L5F4</accession>
<dbReference type="InterPro" id="IPR007055">
    <property type="entry name" value="BON_dom"/>
</dbReference>
<dbReference type="InterPro" id="IPR051686">
    <property type="entry name" value="Lipoprotein_DolP"/>
</dbReference>
<proteinExistence type="predicted"/>
<dbReference type="PANTHER" id="PTHR34606">
    <property type="entry name" value="BON DOMAIN-CONTAINING PROTEIN"/>
    <property type="match status" value="1"/>
</dbReference>
<gene>
    <name evidence="3" type="ORF">EA660_16760</name>
</gene>
<feature type="domain" description="BON" evidence="2">
    <location>
        <begin position="7"/>
        <end position="75"/>
    </location>
</feature>
<dbReference type="Pfam" id="PF04972">
    <property type="entry name" value="BON"/>
    <property type="match status" value="1"/>
</dbReference>
<dbReference type="RefSeq" id="WP_130552612.1">
    <property type="nucleotide sequence ID" value="NZ_SHMC01000008.1"/>
</dbReference>
<protein>
    <submittedName>
        <fullName evidence="3">BON domain-containing protein</fullName>
    </submittedName>
</protein>
<dbReference type="PANTHER" id="PTHR34606:SF15">
    <property type="entry name" value="BON DOMAIN-CONTAINING PROTEIN"/>
    <property type="match status" value="1"/>
</dbReference>
<comment type="caution">
    <text evidence="3">The sequence shown here is derived from an EMBL/GenBank/DDBJ whole genome shotgun (WGS) entry which is preliminary data.</text>
</comment>